<dbReference type="FunFam" id="3.40.50.300:FF:000163">
    <property type="entry name" value="Multidrug resistance-associated protein member 4"/>
    <property type="match status" value="1"/>
</dbReference>
<evidence type="ECO:0000259" key="12">
    <source>
        <dbReference type="PROSITE" id="PS50929"/>
    </source>
</evidence>
<keyword evidence="8 10" id="KW-0472">Membrane</keyword>
<dbReference type="InterPro" id="IPR011527">
    <property type="entry name" value="ABC1_TM_dom"/>
</dbReference>
<feature type="domain" description="ABC transmembrane type-1" evidence="12">
    <location>
        <begin position="37"/>
        <end position="306"/>
    </location>
</feature>
<keyword evidence="5" id="KW-0547">Nucleotide-binding</keyword>
<comment type="subcellular location">
    <subcellularLocation>
        <location evidence="1">Vacuole membrane</location>
        <topology evidence="1">Multi-pass membrane protein</topology>
    </subcellularLocation>
</comment>
<protein>
    <recommendedName>
        <fullName evidence="15">P-loop containing nucleoside triphosphate hydrolase protein</fullName>
    </recommendedName>
</protein>
<evidence type="ECO:0000313" key="14">
    <source>
        <dbReference type="Proteomes" id="UP000193642"/>
    </source>
</evidence>
<evidence type="ECO:0000256" key="3">
    <source>
        <dbReference type="ARBA" id="ARBA00022692"/>
    </source>
</evidence>
<feature type="transmembrane region" description="Helical" evidence="10">
    <location>
        <begin position="61"/>
        <end position="84"/>
    </location>
</feature>
<dbReference type="InterPro" id="IPR017871">
    <property type="entry name" value="ABC_transporter-like_CS"/>
</dbReference>
<evidence type="ECO:0000313" key="13">
    <source>
        <dbReference type="EMBL" id="ORY46466.1"/>
    </source>
</evidence>
<keyword evidence="7 10" id="KW-1133">Transmembrane helix</keyword>
<evidence type="ECO:0000259" key="11">
    <source>
        <dbReference type="PROSITE" id="PS50893"/>
    </source>
</evidence>
<feature type="transmembrane region" description="Helical" evidence="10">
    <location>
        <begin position="171"/>
        <end position="192"/>
    </location>
</feature>
<proteinExistence type="predicted"/>
<feature type="domain" description="ABC transporter" evidence="11">
    <location>
        <begin position="369"/>
        <end position="607"/>
    </location>
</feature>
<dbReference type="CDD" id="cd03250">
    <property type="entry name" value="ABCC_MRP_domain1"/>
    <property type="match status" value="1"/>
</dbReference>
<dbReference type="InterPro" id="IPR050173">
    <property type="entry name" value="ABC_transporter_C-like"/>
</dbReference>
<name>A0A1Y2CHQ0_9FUNG</name>
<dbReference type="PANTHER" id="PTHR24223:SF443">
    <property type="entry name" value="MULTIDRUG-RESISTANCE LIKE PROTEIN 1, ISOFORM I"/>
    <property type="match status" value="1"/>
</dbReference>
<evidence type="ECO:0000256" key="10">
    <source>
        <dbReference type="SAM" id="Phobius"/>
    </source>
</evidence>
<dbReference type="InterPro" id="IPR036640">
    <property type="entry name" value="ABC1_TM_sf"/>
</dbReference>
<dbReference type="GO" id="GO:0016887">
    <property type="term" value="F:ATP hydrolysis activity"/>
    <property type="evidence" value="ECO:0007669"/>
    <property type="project" value="InterPro"/>
</dbReference>
<dbReference type="InterPro" id="IPR027417">
    <property type="entry name" value="P-loop_NTPase"/>
</dbReference>
<dbReference type="STRING" id="329046.A0A1Y2CHQ0"/>
<evidence type="ECO:0000256" key="5">
    <source>
        <dbReference type="ARBA" id="ARBA00022741"/>
    </source>
</evidence>
<feature type="transmembrane region" description="Helical" evidence="10">
    <location>
        <begin position="802"/>
        <end position="829"/>
    </location>
</feature>
<evidence type="ECO:0000256" key="9">
    <source>
        <dbReference type="SAM" id="MobiDB-lite"/>
    </source>
</evidence>
<dbReference type="GO" id="GO:0140359">
    <property type="term" value="F:ABC-type transporter activity"/>
    <property type="evidence" value="ECO:0007669"/>
    <property type="project" value="InterPro"/>
</dbReference>
<dbReference type="SMART" id="SM00382">
    <property type="entry name" value="AAA"/>
    <property type="match status" value="2"/>
</dbReference>
<dbReference type="Proteomes" id="UP000193642">
    <property type="component" value="Unassembled WGS sequence"/>
</dbReference>
<dbReference type="PROSITE" id="PS50893">
    <property type="entry name" value="ABC_TRANSPORTER_2"/>
    <property type="match status" value="2"/>
</dbReference>
<keyword evidence="2" id="KW-0813">Transport</keyword>
<dbReference type="Pfam" id="PF00664">
    <property type="entry name" value="ABC_membrane"/>
    <property type="match status" value="2"/>
</dbReference>
<dbReference type="CDD" id="cd18606">
    <property type="entry name" value="ABC_6TM_YOR1_D2_like"/>
    <property type="match status" value="1"/>
</dbReference>
<dbReference type="InterPro" id="IPR003593">
    <property type="entry name" value="AAA+_ATPase"/>
</dbReference>
<evidence type="ECO:0008006" key="15">
    <source>
        <dbReference type="Google" id="ProtNLM"/>
    </source>
</evidence>
<dbReference type="Pfam" id="PF00005">
    <property type="entry name" value="ABC_tran"/>
    <property type="match status" value="2"/>
</dbReference>
<evidence type="ECO:0000256" key="6">
    <source>
        <dbReference type="ARBA" id="ARBA00022840"/>
    </source>
</evidence>
<evidence type="ECO:0000256" key="8">
    <source>
        <dbReference type="ARBA" id="ARBA00023136"/>
    </source>
</evidence>
<keyword evidence="6" id="KW-0067">ATP-binding</keyword>
<dbReference type="PROSITE" id="PS50929">
    <property type="entry name" value="ABC_TM1F"/>
    <property type="match status" value="2"/>
</dbReference>
<dbReference type="SUPFAM" id="SSF52540">
    <property type="entry name" value="P-loop containing nucleoside triphosphate hydrolases"/>
    <property type="match status" value="2"/>
</dbReference>
<dbReference type="GO" id="GO:0000329">
    <property type="term" value="C:fungal-type vacuole membrane"/>
    <property type="evidence" value="ECO:0007669"/>
    <property type="project" value="UniProtKB-ARBA"/>
</dbReference>
<dbReference type="PROSITE" id="PS00211">
    <property type="entry name" value="ABC_TRANSPORTER_1"/>
    <property type="match status" value="2"/>
</dbReference>
<feature type="transmembrane region" description="Helical" evidence="10">
    <location>
        <begin position="144"/>
        <end position="165"/>
    </location>
</feature>
<comment type="caution">
    <text evidence="13">The sequence shown here is derived from an EMBL/GenBank/DDBJ whole genome shotgun (WGS) entry which is preliminary data.</text>
</comment>
<feature type="domain" description="ABC transporter" evidence="11">
    <location>
        <begin position="980"/>
        <end position="1207"/>
    </location>
</feature>
<dbReference type="FunFam" id="3.40.50.300:FF:000997">
    <property type="entry name" value="Multidrug resistance-associated protein 1"/>
    <property type="match status" value="1"/>
</dbReference>
<evidence type="ECO:0000256" key="2">
    <source>
        <dbReference type="ARBA" id="ARBA00022448"/>
    </source>
</evidence>
<dbReference type="CDD" id="cd18597">
    <property type="entry name" value="ABC_6TM_YOR1_D1_like"/>
    <property type="match status" value="1"/>
</dbReference>
<feature type="region of interest" description="Disordered" evidence="9">
    <location>
        <begin position="357"/>
        <end position="393"/>
    </location>
</feature>
<dbReference type="SUPFAM" id="SSF90123">
    <property type="entry name" value="ABC transporter transmembrane region"/>
    <property type="match status" value="2"/>
</dbReference>
<keyword evidence="14" id="KW-1185">Reference proteome</keyword>
<dbReference type="OrthoDB" id="6500128at2759"/>
<feature type="transmembrane region" description="Helical" evidence="10">
    <location>
        <begin position="665"/>
        <end position="687"/>
    </location>
</feature>
<keyword evidence="3 10" id="KW-0812">Transmembrane</keyword>
<accession>A0A1Y2CHQ0</accession>
<evidence type="ECO:0000256" key="7">
    <source>
        <dbReference type="ARBA" id="ARBA00022989"/>
    </source>
</evidence>
<dbReference type="CDD" id="cd03244">
    <property type="entry name" value="ABCC_MRP_domain2"/>
    <property type="match status" value="1"/>
</dbReference>
<feature type="transmembrane region" description="Helical" evidence="10">
    <location>
        <begin position="905"/>
        <end position="927"/>
    </location>
</feature>
<dbReference type="AlphaFoldDB" id="A0A1Y2CHQ0"/>
<feature type="transmembrane region" description="Helical" evidence="10">
    <location>
        <begin position="717"/>
        <end position="738"/>
    </location>
</feature>
<organism evidence="13 14">
    <name type="scientific">Rhizoclosmatium globosum</name>
    <dbReference type="NCBI Taxonomy" id="329046"/>
    <lineage>
        <taxon>Eukaryota</taxon>
        <taxon>Fungi</taxon>
        <taxon>Fungi incertae sedis</taxon>
        <taxon>Chytridiomycota</taxon>
        <taxon>Chytridiomycota incertae sedis</taxon>
        <taxon>Chytridiomycetes</taxon>
        <taxon>Chytridiales</taxon>
        <taxon>Chytriomycetaceae</taxon>
        <taxon>Rhizoclosmatium</taxon>
    </lineage>
</organism>
<dbReference type="FunFam" id="1.20.1560.10:FF:000010">
    <property type="entry name" value="Multidrug resistance-associated ABC transporter"/>
    <property type="match status" value="1"/>
</dbReference>
<feature type="domain" description="ABC transmembrane type-1" evidence="12">
    <location>
        <begin position="681"/>
        <end position="914"/>
    </location>
</feature>
<evidence type="ECO:0000256" key="4">
    <source>
        <dbReference type="ARBA" id="ARBA00022737"/>
    </source>
</evidence>
<keyword evidence="4" id="KW-0677">Repeat</keyword>
<dbReference type="Gene3D" id="3.40.50.300">
    <property type="entry name" value="P-loop containing nucleotide triphosphate hydrolases"/>
    <property type="match status" value="2"/>
</dbReference>
<dbReference type="EMBL" id="MCGO01000016">
    <property type="protein sequence ID" value="ORY46466.1"/>
    <property type="molecule type" value="Genomic_DNA"/>
</dbReference>
<gene>
    <name evidence="13" type="ORF">BCR33DRAFT_753523</name>
</gene>
<dbReference type="InterPro" id="IPR003439">
    <property type="entry name" value="ABC_transporter-like_ATP-bd"/>
</dbReference>
<sequence>MANKFETEWTKEQETWRKQQEGRPKKVNAEGKEEDEQRVIDGAILRSCLWRLFKKEVLPLAFLQILSSFNGIGYALGLFALQLLGSLISNHFQQAISIKSMAIKSMMTTGIYRKALRLSPQSRNKFSSGQITNMASSDVMRIQMFMMQMIFIFTIPLQLIVNIVFLISAIGWAAVIGLSLLLVAMPLQAWLFEKMKVIRQKQAPITDQRVKKTTEILNGIRVIKLFAWENSFLNVVESIRKEELVQVLTRSVYQAVVMTQGMTIPALCTCLLLSSMASKVFSSMAWFNQLRMPLWMLPNILNSWAEFNVALTRIESLLLANEIDEEYAIALSPDSKNAIEIVDAEFNWTGPIYPKNTLPPAPPAPKKGAKKSDPKAVSPGGKPTAASGPPPAIAPGPKESLLKNINLTIPKGSLTAIVGSVGSGKSSLLNAIIGEMRKVSGSVAISESVAYAAQSAWIQNATVKDNILFGTEYNKERYLQVLYDAALLPDLRILKDSDQTSIGERGINLSGGQKQRINMARLMYNQASTVLLDDPLSAVDAHVGRHLFEKCILGSMKSRTRILVTHQLHYLSQCDYIVFMKEGSIAEQGRFSDLMANGNAFAEMMKTYGGAADDESSSSGPATTVSEDLTKVFKELEELTTPKDNASNIMSKEDQASGGVAAQVWWRYILSCGGVFFCVQAVTLIAINEGTTVINNLWLTWWTGNDFPWLTTAQYSLIYLALAILSSLATFGYAYFFAFTGTRASRIMHEKALQRILSCPVYFFDTTPVGRIINRFSSDVDQLDNSVAMNVRQLASTASTALSTFIVMIVTLPILVAVLVPCMGIYWFVQDVYRKTAREIKRLSSTARSPWFNNFGESIVGISTIRAYGDQKRFIERNDTAMDVSNSPNFYLTTGGSWLSIRLQLIGSALVLVLSATLFGLCLTYSLTITQTLSMMVQQFTACELAMNSAERVEHYAYRVEVENDGQHKPPSNWPEKGTIEFKEVTMRYAPHLPVVLDTVSFDIRNKEKVGIVGRTGSGKSSLTQAIFRIATTEGLIKIDGIDINSVSLKDLRLISPSFLSGTFRFNMDPVGEYSDADLWNALDRAGMKKKVNSLEGKLDATVQANGDNLSVGERQLLCLARAMLKKPKVLIMDEATANVDYETDAAIGKALREDFQDSTVLTIAHRLNTVMDYDRILVLDAGKVAEFDSPRNLVANEDTIFYNLVAQTGESNAAVLKKMVI</sequence>
<dbReference type="GO" id="GO:0005524">
    <property type="term" value="F:ATP binding"/>
    <property type="evidence" value="ECO:0007669"/>
    <property type="project" value="UniProtKB-KW"/>
</dbReference>
<evidence type="ECO:0000256" key="1">
    <source>
        <dbReference type="ARBA" id="ARBA00004128"/>
    </source>
</evidence>
<dbReference type="PANTHER" id="PTHR24223">
    <property type="entry name" value="ATP-BINDING CASSETTE SUB-FAMILY C"/>
    <property type="match status" value="1"/>
</dbReference>
<dbReference type="Gene3D" id="1.20.1560.10">
    <property type="entry name" value="ABC transporter type 1, transmembrane domain"/>
    <property type="match status" value="2"/>
</dbReference>
<reference evidence="13 14" key="1">
    <citation type="submission" date="2016-07" db="EMBL/GenBank/DDBJ databases">
        <title>Pervasive Adenine N6-methylation of Active Genes in Fungi.</title>
        <authorList>
            <consortium name="DOE Joint Genome Institute"/>
            <person name="Mondo S.J."/>
            <person name="Dannebaum R.O."/>
            <person name="Kuo R.C."/>
            <person name="Labutti K."/>
            <person name="Haridas S."/>
            <person name="Kuo A."/>
            <person name="Salamov A."/>
            <person name="Ahrendt S.R."/>
            <person name="Lipzen A."/>
            <person name="Sullivan W."/>
            <person name="Andreopoulos W.B."/>
            <person name="Clum A."/>
            <person name="Lindquist E."/>
            <person name="Daum C."/>
            <person name="Ramamoorthy G.K."/>
            <person name="Gryganskyi A."/>
            <person name="Culley D."/>
            <person name="Magnuson J.K."/>
            <person name="James T.Y."/>
            <person name="O'Malley M.A."/>
            <person name="Stajich J.E."/>
            <person name="Spatafora J.W."/>
            <person name="Visel A."/>
            <person name="Grigoriev I.V."/>
        </authorList>
    </citation>
    <scope>NUCLEOTIDE SEQUENCE [LARGE SCALE GENOMIC DNA]</scope>
    <source>
        <strain evidence="13 14">JEL800</strain>
    </source>
</reference>
<feature type="region of interest" description="Disordered" evidence="9">
    <location>
        <begin position="1"/>
        <end position="33"/>
    </location>
</feature>